<keyword evidence="2" id="KW-1185">Reference proteome</keyword>
<evidence type="ECO:0000313" key="2">
    <source>
        <dbReference type="Proteomes" id="UP000182658"/>
    </source>
</evidence>
<organism evidence="1 2">
    <name type="scientific">Coniochaeta ligniaria NRRL 30616</name>
    <dbReference type="NCBI Taxonomy" id="1408157"/>
    <lineage>
        <taxon>Eukaryota</taxon>
        <taxon>Fungi</taxon>
        <taxon>Dikarya</taxon>
        <taxon>Ascomycota</taxon>
        <taxon>Pezizomycotina</taxon>
        <taxon>Sordariomycetes</taxon>
        <taxon>Sordariomycetidae</taxon>
        <taxon>Coniochaetales</taxon>
        <taxon>Coniochaetaceae</taxon>
        <taxon>Coniochaeta</taxon>
    </lineage>
</organism>
<gene>
    <name evidence="1" type="ORF">CONLIGDRAFT_256351</name>
</gene>
<name>A0A1J7IWR5_9PEZI</name>
<dbReference type="Proteomes" id="UP000182658">
    <property type="component" value="Unassembled WGS sequence"/>
</dbReference>
<dbReference type="OrthoDB" id="3267308at2759"/>
<protein>
    <submittedName>
        <fullName evidence="1">Uncharacterized protein</fullName>
    </submittedName>
</protein>
<accession>A0A1J7IWR5</accession>
<sequence length="131" mass="14839">MRPPRRRRTRWRVDSCVRHGVHYPLPDIRAVPTNLLDVVVGESAAILKLLAGKDQALLVWGNALLVLNLRLHIVDGVRRLHLQGDGLACEGLDETVELSRVSVNFRNRGKSFLFRSNRWKSLHLHCKAHGG</sequence>
<evidence type="ECO:0000313" key="1">
    <source>
        <dbReference type="EMBL" id="OIW32143.1"/>
    </source>
</evidence>
<dbReference type="EMBL" id="KV875095">
    <property type="protein sequence ID" value="OIW32143.1"/>
    <property type="molecule type" value="Genomic_DNA"/>
</dbReference>
<dbReference type="InParanoid" id="A0A1J7IWR5"/>
<reference evidence="1 2" key="1">
    <citation type="submission" date="2016-10" db="EMBL/GenBank/DDBJ databases">
        <title>Draft genome sequence of Coniochaeta ligniaria NRRL30616, a lignocellulolytic fungus for bioabatement of inhibitors in plant biomass hydrolysates.</title>
        <authorList>
            <consortium name="DOE Joint Genome Institute"/>
            <person name="Jimenez D.J."/>
            <person name="Hector R.E."/>
            <person name="Riley R."/>
            <person name="Sun H."/>
            <person name="Grigoriev I.V."/>
            <person name="Van Elsas J.D."/>
            <person name="Nichols N.N."/>
        </authorList>
    </citation>
    <scope>NUCLEOTIDE SEQUENCE [LARGE SCALE GENOMIC DNA]</scope>
    <source>
        <strain evidence="1 2">NRRL 30616</strain>
    </source>
</reference>
<proteinExistence type="predicted"/>
<dbReference type="STRING" id="1408157.A0A1J7IWR5"/>
<dbReference type="AlphaFoldDB" id="A0A1J7IWR5"/>